<gene>
    <name evidence="1" type="ORF">MM50RIKEN_15880</name>
</gene>
<dbReference type="EMBL" id="AP023418">
    <property type="protein sequence ID" value="BCK81825.1"/>
    <property type="molecule type" value="Genomic_DNA"/>
</dbReference>
<reference evidence="1" key="1">
    <citation type="submission" date="2020-09" db="EMBL/GenBank/DDBJ databases">
        <title>New species isolated from human feces.</title>
        <authorList>
            <person name="Kitahara M."/>
            <person name="Shigeno Y."/>
            <person name="Shime M."/>
            <person name="Matsumoto Y."/>
            <person name="Nakamura S."/>
            <person name="Motooka D."/>
            <person name="Fukuoka S."/>
            <person name="Nishikawa H."/>
            <person name="Benno Y."/>
        </authorList>
    </citation>
    <scope>NUCLEOTIDE SEQUENCE</scope>
    <source>
        <strain evidence="1">MM50</strain>
    </source>
</reference>
<dbReference type="KEGG" id="vcop:MM50RIKEN_15880"/>
<evidence type="ECO:0000313" key="1">
    <source>
        <dbReference type="EMBL" id="BCK81825.1"/>
    </source>
</evidence>
<keyword evidence="2" id="KW-1185">Reference proteome</keyword>
<sequence>MKLFLVHMADGIREDGYLLPYNGDTGDRLYGVRENEYVI</sequence>
<organism evidence="1 2">
    <name type="scientific">Vescimonas coprocola</name>
    <dbReference type="NCBI Taxonomy" id="2714355"/>
    <lineage>
        <taxon>Bacteria</taxon>
        <taxon>Bacillati</taxon>
        <taxon>Bacillota</taxon>
        <taxon>Clostridia</taxon>
        <taxon>Eubacteriales</taxon>
        <taxon>Oscillospiraceae</taxon>
        <taxon>Vescimonas</taxon>
    </lineage>
</organism>
<accession>A0A810Q5I1</accession>
<name>A0A810Q5I1_9FIRM</name>
<dbReference type="AlphaFoldDB" id="A0A810Q5I1"/>
<evidence type="ECO:0000313" key="2">
    <source>
        <dbReference type="Proteomes" id="UP000681035"/>
    </source>
</evidence>
<dbReference type="Proteomes" id="UP000681035">
    <property type="component" value="Chromosome"/>
</dbReference>
<proteinExistence type="predicted"/>
<protein>
    <submittedName>
        <fullName evidence="1">Uncharacterized protein</fullName>
    </submittedName>
</protein>